<comment type="catalytic activity">
    <reaction evidence="4">
        <text>L-glutaminyl-[ribosomal protein uL3] + S-adenosyl-L-methionine = N(5)-methyl-L-glutaminyl-[ribosomal protein uL3] + S-adenosyl-L-homocysteine + H(+)</text>
        <dbReference type="Rhea" id="RHEA:45020"/>
        <dbReference type="Rhea" id="RHEA-COMP:11063"/>
        <dbReference type="Rhea" id="RHEA-COMP:11064"/>
        <dbReference type="ChEBI" id="CHEBI:15378"/>
        <dbReference type="ChEBI" id="CHEBI:30011"/>
        <dbReference type="ChEBI" id="CHEBI:57856"/>
        <dbReference type="ChEBI" id="CHEBI:59789"/>
        <dbReference type="ChEBI" id="CHEBI:61891"/>
        <dbReference type="EC" id="2.1.1.298"/>
    </reaction>
</comment>
<keyword evidence="7" id="KW-1185">Reference proteome</keyword>
<feature type="domain" description="Methyltransferase small" evidence="5">
    <location>
        <begin position="128"/>
        <end position="212"/>
    </location>
</feature>
<dbReference type="InterPro" id="IPR007848">
    <property type="entry name" value="Small_mtfrase_dom"/>
</dbReference>
<reference evidence="6" key="1">
    <citation type="journal article" date="2014" name="Int. J. Syst. Evol. Microbiol.">
        <title>Complete genome sequence of Corynebacterium casei LMG S-19264T (=DSM 44701T), isolated from a smear-ripened cheese.</title>
        <authorList>
            <consortium name="US DOE Joint Genome Institute (JGI-PGF)"/>
            <person name="Walter F."/>
            <person name="Albersmeier A."/>
            <person name="Kalinowski J."/>
            <person name="Ruckert C."/>
        </authorList>
    </citation>
    <scope>NUCLEOTIDE SEQUENCE</scope>
    <source>
        <strain evidence="6">KCTC 23732</strain>
    </source>
</reference>
<dbReference type="EC" id="2.1.1.298" evidence="4"/>
<dbReference type="CDD" id="cd02440">
    <property type="entry name" value="AdoMet_MTases"/>
    <property type="match status" value="1"/>
</dbReference>
<dbReference type="GO" id="GO:0005840">
    <property type="term" value="C:ribosome"/>
    <property type="evidence" value="ECO:0007669"/>
    <property type="project" value="UniProtKB-KW"/>
</dbReference>
<dbReference type="GO" id="GO:0005829">
    <property type="term" value="C:cytosol"/>
    <property type="evidence" value="ECO:0007669"/>
    <property type="project" value="TreeGrafter"/>
</dbReference>
<dbReference type="PANTHER" id="PTHR47806">
    <property type="entry name" value="50S RIBOSOMAL PROTEIN L3 GLUTAMINE METHYLTRANSFERASE"/>
    <property type="match status" value="1"/>
</dbReference>
<evidence type="ECO:0000256" key="4">
    <source>
        <dbReference type="HAMAP-Rule" id="MF_02125"/>
    </source>
</evidence>
<dbReference type="Proteomes" id="UP000608345">
    <property type="component" value="Unassembled WGS sequence"/>
</dbReference>
<dbReference type="GO" id="GO:0036009">
    <property type="term" value="F:protein-glutamine N-methyltransferase activity"/>
    <property type="evidence" value="ECO:0007669"/>
    <property type="project" value="UniProtKB-UniRule"/>
</dbReference>
<evidence type="ECO:0000313" key="6">
    <source>
        <dbReference type="EMBL" id="GGW77369.1"/>
    </source>
</evidence>
<keyword evidence="6" id="KW-0687">Ribonucleoprotein</keyword>
<dbReference type="EMBL" id="BMYS01000002">
    <property type="protein sequence ID" value="GGW77369.1"/>
    <property type="molecule type" value="Genomic_DNA"/>
</dbReference>
<dbReference type="RefSeq" id="WP_189383760.1">
    <property type="nucleotide sequence ID" value="NZ_BAABFY010000057.1"/>
</dbReference>
<dbReference type="NCBIfam" id="TIGR03533">
    <property type="entry name" value="L3_gln_methyl"/>
    <property type="match status" value="1"/>
</dbReference>
<comment type="similarity">
    <text evidence="4">Belongs to the protein N5-glutamine methyltransferase family. PrmB subfamily.</text>
</comment>
<evidence type="ECO:0000256" key="2">
    <source>
        <dbReference type="ARBA" id="ARBA00022679"/>
    </source>
</evidence>
<dbReference type="InterPro" id="IPR002052">
    <property type="entry name" value="DNA_methylase_N6_adenine_CS"/>
</dbReference>
<accession>A0A918JEX1</accession>
<dbReference type="PROSITE" id="PS00092">
    <property type="entry name" value="N6_MTASE"/>
    <property type="match status" value="1"/>
</dbReference>
<dbReference type="Gene3D" id="1.10.8.10">
    <property type="entry name" value="DNA helicase RuvA subunit, C-terminal domain"/>
    <property type="match status" value="1"/>
</dbReference>
<dbReference type="GO" id="GO:0003676">
    <property type="term" value="F:nucleic acid binding"/>
    <property type="evidence" value="ECO:0007669"/>
    <property type="project" value="InterPro"/>
</dbReference>
<keyword evidence="6" id="KW-0689">Ribosomal protein</keyword>
<dbReference type="HAMAP" id="MF_02125">
    <property type="entry name" value="L3_methyltr_PrmB"/>
    <property type="match status" value="1"/>
</dbReference>
<evidence type="ECO:0000256" key="3">
    <source>
        <dbReference type="ARBA" id="ARBA00022691"/>
    </source>
</evidence>
<reference evidence="6" key="2">
    <citation type="submission" date="2020-09" db="EMBL/GenBank/DDBJ databases">
        <authorList>
            <person name="Sun Q."/>
            <person name="Kim S."/>
        </authorList>
    </citation>
    <scope>NUCLEOTIDE SEQUENCE</scope>
    <source>
        <strain evidence="6">KCTC 23732</strain>
    </source>
</reference>
<dbReference type="AlphaFoldDB" id="A0A918JEX1"/>
<keyword evidence="1 4" id="KW-0489">Methyltransferase</keyword>
<evidence type="ECO:0000313" key="7">
    <source>
        <dbReference type="Proteomes" id="UP000608345"/>
    </source>
</evidence>
<dbReference type="NCBIfam" id="TIGR00536">
    <property type="entry name" value="hemK_fam"/>
    <property type="match status" value="1"/>
</dbReference>
<protein>
    <recommendedName>
        <fullName evidence="4">Ribosomal protein uL3 glutamine methyltransferase</fullName>
        <shortName evidence="4">uL3 MTase</shortName>
        <ecNumber evidence="4">2.1.1.298</ecNumber>
    </recommendedName>
    <alternativeName>
        <fullName evidence="4">N5-glutamine methyltransferase PrmB</fullName>
    </alternativeName>
</protein>
<dbReference type="Pfam" id="PF05175">
    <property type="entry name" value="MTS"/>
    <property type="match status" value="1"/>
</dbReference>
<dbReference type="InterPro" id="IPR004556">
    <property type="entry name" value="HemK-like"/>
</dbReference>
<keyword evidence="2 4" id="KW-0808">Transferase</keyword>
<keyword evidence="3 4" id="KW-0949">S-adenosyl-L-methionine</keyword>
<name>A0A918JEX1_9BURK</name>
<dbReference type="InterPro" id="IPR017127">
    <property type="entry name" value="Ribosome_uL3_MTase"/>
</dbReference>
<evidence type="ECO:0000256" key="1">
    <source>
        <dbReference type="ARBA" id="ARBA00022603"/>
    </source>
</evidence>
<comment type="function">
    <text evidence="4">Methylates ribosomal protein uL3 on a specific glutamine residue.</text>
</comment>
<dbReference type="SUPFAM" id="SSF53335">
    <property type="entry name" value="S-adenosyl-L-methionine-dependent methyltransferases"/>
    <property type="match status" value="1"/>
</dbReference>
<organism evidence="6 7">
    <name type="scientific">Advenella faeciporci</name>
    <dbReference type="NCBI Taxonomy" id="797535"/>
    <lineage>
        <taxon>Bacteria</taxon>
        <taxon>Pseudomonadati</taxon>
        <taxon>Pseudomonadota</taxon>
        <taxon>Betaproteobacteria</taxon>
        <taxon>Burkholderiales</taxon>
        <taxon>Alcaligenaceae</taxon>
    </lineage>
</organism>
<dbReference type="PANTHER" id="PTHR47806:SF1">
    <property type="entry name" value="RIBOSOMAL PROTEIN UL3 GLUTAMINE METHYLTRANSFERASE"/>
    <property type="match status" value="1"/>
</dbReference>
<dbReference type="Gene3D" id="3.40.50.150">
    <property type="entry name" value="Vaccinia Virus protein VP39"/>
    <property type="match status" value="1"/>
</dbReference>
<dbReference type="PIRSF" id="PIRSF037167">
    <property type="entry name" value="Mtase_YfcB_prd"/>
    <property type="match status" value="1"/>
</dbReference>
<sequence length="299" mass="33702">MTKTHNELKTVRDMIRFAVSQFNQAKLSFGHGSDSAWDEAVYLVLHTLNLPLDTLDPFLDARLLEEEKKRCLKLIDQRVKKRIPLAYLLGEAWLQGHKFIADKRVIVPRSPISELLSEQLNPWMVDPENTADILDMCTGSGCLAILAALAFPNATIDAVDISDYAIRLANVNVAMYGLEHQINVIQSDLFEALGHKQYDFIICNPPYVNSTSMKALPIEYQNEPELALDGGEDGMALIRRILKLSPSHLKDDGFIVLEIGHEYENFINAFPTLDPVFLETETTSHSILLLNRTQLLTLE</sequence>
<proteinExistence type="inferred from homology"/>
<evidence type="ECO:0000259" key="5">
    <source>
        <dbReference type="Pfam" id="PF05175"/>
    </source>
</evidence>
<comment type="caution">
    <text evidence="6">The sequence shown here is derived from an EMBL/GenBank/DDBJ whole genome shotgun (WGS) entry which is preliminary data.</text>
</comment>
<dbReference type="GO" id="GO:0032259">
    <property type="term" value="P:methylation"/>
    <property type="evidence" value="ECO:0007669"/>
    <property type="project" value="UniProtKB-KW"/>
</dbReference>
<gene>
    <name evidence="4 6" type="primary">prmB</name>
    <name evidence="6" type="ORF">GCM10011450_03830</name>
</gene>
<dbReference type="InterPro" id="IPR029063">
    <property type="entry name" value="SAM-dependent_MTases_sf"/>
</dbReference>